<dbReference type="SUPFAM" id="SSF51569">
    <property type="entry name" value="Aldolase"/>
    <property type="match status" value="1"/>
</dbReference>
<feature type="domain" description="Pyruvate carboxyltransferase" evidence="6">
    <location>
        <begin position="10"/>
        <end position="264"/>
    </location>
</feature>
<evidence type="ECO:0000256" key="5">
    <source>
        <dbReference type="ARBA" id="ARBA00023304"/>
    </source>
</evidence>
<dbReference type="InterPro" id="IPR050073">
    <property type="entry name" value="2-IPM_HCS-like"/>
</dbReference>
<comment type="caution">
    <text evidence="7">The sequence shown here is derived from an EMBL/GenBank/DDBJ whole genome shotgun (WGS) entry which is preliminary data.</text>
</comment>
<evidence type="ECO:0000256" key="1">
    <source>
        <dbReference type="ARBA" id="ARBA00009396"/>
    </source>
</evidence>
<dbReference type="Proteomes" id="UP000632766">
    <property type="component" value="Unassembled WGS sequence"/>
</dbReference>
<evidence type="ECO:0000256" key="3">
    <source>
        <dbReference type="ARBA" id="ARBA00022679"/>
    </source>
</evidence>
<dbReference type="RefSeq" id="WP_198128761.1">
    <property type="nucleotide sequence ID" value="NZ_JAECZC010000108.1"/>
</dbReference>
<dbReference type="FunFam" id="3.20.20.70:FF:000010">
    <property type="entry name" value="2-isopropylmalate synthase"/>
    <property type="match status" value="1"/>
</dbReference>
<dbReference type="PANTHER" id="PTHR10277">
    <property type="entry name" value="HOMOCITRATE SYNTHASE-RELATED"/>
    <property type="match status" value="1"/>
</dbReference>
<keyword evidence="8" id="KW-1185">Reference proteome</keyword>
<dbReference type="GO" id="GO:0009098">
    <property type="term" value="P:L-leucine biosynthetic process"/>
    <property type="evidence" value="ECO:0007669"/>
    <property type="project" value="UniProtKB-KW"/>
</dbReference>
<evidence type="ECO:0000256" key="2">
    <source>
        <dbReference type="ARBA" id="ARBA00022430"/>
    </source>
</evidence>
<dbReference type="GO" id="GO:0005829">
    <property type="term" value="C:cytosol"/>
    <property type="evidence" value="ECO:0007669"/>
    <property type="project" value="TreeGrafter"/>
</dbReference>
<dbReference type="InterPro" id="IPR000891">
    <property type="entry name" value="PYR_CT"/>
</dbReference>
<dbReference type="InterPro" id="IPR013785">
    <property type="entry name" value="Aldolase_TIM"/>
</dbReference>
<dbReference type="AlphaFoldDB" id="A0A8J7HW86"/>
<keyword evidence="3" id="KW-0808">Transferase</keyword>
<keyword evidence="4" id="KW-0464">Manganese</keyword>
<gene>
    <name evidence="7" type="ORF">I8748_33665</name>
</gene>
<keyword evidence="5" id="KW-0100">Branched-chain amino acid biosynthesis</keyword>
<dbReference type="PROSITE" id="PS50991">
    <property type="entry name" value="PYR_CT"/>
    <property type="match status" value="1"/>
</dbReference>
<evidence type="ECO:0000259" key="6">
    <source>
        <dbReference type="PROSITE" id="PS50991"/>
    </source>
</evidence>
<name>A0A8J7HW86_9NOST</name>
<reference evidence="7 8" key="1">
    <citation type="journal article" date="2021" name="Int. J. Syst. Evol. Microbiol.">
        <title>Amazonocrinis nigriterrae gen. nov., sp. nov., Atlanticothrix silvestris gen. nov., sp. nov. and Dendronalium phyllosphericum gen. nov., sp. nov., nostocacean cyanobacteria from Brazilian environments.</title>
        <authorList>
            <person name="Alvarenga D.O."/>
            <person name="Andreote A.P.D."/>
            <person name="Branco L.H.Z."/>
            <person name="Delbaje E."/>
            <person name="Cruz R.B."/>
            <person name="Varani A.M."/>
            <person name="Fiore M.F."/>
        </authorList>
    </citation>
    <scope>NUCLEOTIDE SEQUENCE [LARGE SCALE GENOMIC DNA]</scope>
    <source>
        <strain evidence="7 8">CENA67</strain>
    </source>
</reference>
<evidence type="ECO:0000313" key="7">
    <source>
        <dbReference type="EMBL" id="MBH8567041.1"/>
    </source>
</evidence>
<dbReference type="PANTHER" id="PTHR10277:SF9">
    <property type="entry name" value="2-ISOPROPYLMALATE SYNTHASE 1, CHLOROPLASTIC-RELATED"/>
    <property type="match status" value="1"/>
</dbReference>
<dbReference type="Gene3D" id="3.20.20.70">
    <property type="entry name" value="Aldolase class I"/>
    <property type="match status" value="1"/>
</dbReference>
<keyword evidence="2" id="KW-0432">Leucine biosynthesis</keyword>
<dbReference type="GO" id="GO:0003852">
    <property type="term" value="F:2-isopropylmalate synthase activity"/>
    <property type="evidence" value="ECO:0007669"/>
    <property type="project" value="TreeGrafter"/>
</dbReference>
<protein>
    <submittedName>
        <fullName evidence="7">2-isopropylmalate synthase</fullName>
    </submittedName>
</protein>
<sequence length="278" mass="29996">MYDLSQTVKITIFDTTLRDGELALERKLTVDQKIRLAKILDKMGVDVIEVGYPGAFSKDADEIFMVSKQVKHSTICGLASSNPEEITAVAAAIKKAVKGRINLFTPVRLKANTEASEVLQIISSSVSLARDHCPDVEWSAFDATRSHPDFLCKAVETAIKSGATTISIPDSLGVAQPSEFSDLINMLMHRVPNIEQSTLAVHCHDDLGFAVENSLVALELGARQIECSINGLGARAGNADLGKVVEAIANHPTYHTAIDQSWLHQASETLSQLTAVST</sequence>
<dbReference type="Pfam" id="PF00682">
    <property type="entry name" value="HMGL-like"/>
    <property type="match status" value="1"/>
</dbReference>
<proteinExistence type="inferred from homology"/>
<keyword evidence="2" id="KW-0028">Amino-acid biosynthesis</keyword>
<accession>A0A8J7HW86</accession>
<evidence type="ECO:0000256" key="4">
    <source>
        <dbReference type="ARBA" id="ARBA00023211"/>
    </source>
</evidence>
<dbReference type="EMBL" id="JAECZC010000108">
    <property type="protein sequence ID" value="MBH8567041.1"/>
    <property type="molecule type" value="Genomic_DNA"/>
</dbReference>
<organism evidence="7 8">
    <name type="scientific">Amazonocrinis nigriterrae CENA67</name>
    <dbReference type="NCBI Taxonomy" id="2794033"/>
    <lineage>
        <taxon>Bacteria</taxon>
        <taxon>Bacillati</taxon>
        <taxon>Cyanobacteriota</taxon>
        <taxon>Cyanophyceae</taxon>
        <taxon>Nostocales</taxon>
        <taxon>Nostocaceae</taxon>
        <taxon>Amazonocrinis</taxon>
        <taxon>Amazonocrinis nigriterrae</taxon>
    </lineage>
</organism>
<evidence type="ECO:0000313" key="8">
    <source>
        <dbReference type="Proteomes" id="UP000632766"/>
    </source>
</evidence>
<comment type="similarity">
    <text evidence="1">Belongs to the alpha-IPM synthase/homocitrate synthase family. LeuA type 1 subfamily.</text>
</comment>